<dbReference type="EMBL" id="JAYWLC010000003">
    <property type="protein sequence ID" value="MER5171193.1"/>
    <property type="molecule type" value="Genomic_DNA"/>
</dbReference>
<dbReference type="PANTHER" id="PTHR23403">
    <property type="entry name" value="TREHALASE"/>
    <property type="match status" value="1"/>
</dbReference>
<comment type="caution">
    <text evidence="3">The sequence shown here is derived from an EMBL/GenBank/DDBJ whole genome shotgun (WGS) entry which is preliminary data.</text>
</comment>
<proteinExistence type="predicted"/>
<name>A0ABV1SE50_9RHOB</name>
<evidence type="ECO:0000256" key="1">
    <source>
        <dbReference type="ARBA" id="ARBA00022801"/>
    </source>
</evidence>
<reference evidence="3 4" key="2">
    <citation type="submission" date="2024-06" db="EMBL/GenBank/DDBJ databases">
        <title>Thioclava kandeliae sp. nov. from a rhizosphere soil sample of Kandelia candel in a mangrove.</title>
        <authorList>
            <person name="Mu T."/>
        </authorList>
    </citation>
    <scope>NUCLEOTIDE SEQUENCE [LARGE SCALE GENOMIC DNA]</scope>
    <source>
        <strain evidence="3 4">CPCC 100088</strain>
    </source>
</reference>
<dbReference type="SUPFAM" id="SSF48208">
    <property type="entry name" value="Six-hairpin glycosidases"/>
    <property type="match status" value="1"/>
</dbReference>
<evidence type="ECO:0000313" key="4">
    <source>
        <dbReference type="Proteomes" id="UP001438953"/>
    </source>
</evidence>
<gene>
    <name evidence="3" type="ORF">VSX56_05325</name>
</gene>
<dbReference type="PRINTS" id="PR00744">
    <property type="entry name" value="GLHYDRLASE37"/>
</dbReference>
<dbReference type="InterPro" id="IPR001661">
    <property type="entry name" value="Glyco_hydro_37"/>
</dbReference>
<keyword evidence="2 3" id="KW-0326">Glycosidase</keyword>
<keyword evidence="4" id="KW-1185">Reference proteome</keyword>
<dbReference type="InterPro" id="IPR008928">
    <property type="entry name" value="6-hairpin_glycosidase_sf"/>
</dbReference>
<keyword evidence="1" id="KW-0378">Hydrolase</keyword>
<sequence length="495" mass="56316">MDFLDQRLSNLFIDLQRSGLWEDEKAIADSVLLRSPAETYMAYTVRKSLGDMDLRAFYDEYFRPVRAREANYQTDPAHGPQEHIEALWPLLVRDADDPDLQSSRIALNRPYVVVGGRFQESYYWDTFFTLLGLIRAGRMSVVEDMLENFADAIERFGFVPNGFRTYYLSRSQPPFFWAMVRAAAKASPDPKAVMARYLPALEKEYRFWTASPRTYEGLARYWDAMDTPRIEMFATDLHWQAHAAKTPGLYRNLRAACESGWDFSSRWLADPDDLGSIRTTRIWPVDLNALLLCHETYLAEICTAVAPERAALYRETADWRAQALRERFYNPETGFFHDRLIDEDALSPVVSAAGLFPLFAGAATRTQAARCTETMQTRLLARYGLLSTDITSGQQWDAPNGWAPLQWIAIHGLRRYGYNAVAERIKSGWITACEDVFAETGKFVEKYNVLDDRAAGTGGEYELQDGFGWTNGVYLDLVLEGSAQSWLGEVALAAE</sequence>
<dbReference type="Proteomes" id="UP001438953">
    <property type="component" value="Unassembled WGS sequence"/>
</dbReference>
<protein>
    <submittedName>
        <fullName evidence="3">Trehalase family glycosidase</fullName>
    </submittedName>
</protein>
<dbReference type="PROSITE" id="PS00928">
    <property type="entry name" value="TREHALASE_2"/>
    <property type="match status" value="1"/>
</dbReference>
<dbReference type="InterPro" id="IPR018232">
    <property type="entry name" value="Glyco_hydro_37_CS"/>
</dbReference>
<organism evidence="3 4">
    <name type="scientific">Thioclava kandeliae</name>
    <dbReference type="NCBI Taxonomy" id="3070818"/>
    <lineage>
        <taxon>Bacteria</taxon>
        <taxon>Pseudomonadati</taxon>
        <taxon>Pseudomonadota</taxon>
        <taxon>Alphaproteobacteria</taxon>
        <taxon>Rhodobacterales</taxon>
        <taxon>Paracoccaceae</taxon>
        <taxon>Thioclava</taxon>
    </lineage>
</organism>
<reference evidence="3 4" key="1">
    <citation type="submission" date="2024-01" db="EMBL/GenBank/DDBJ databases">
        <authorList>
            <person name="Deng Y."/>
            <person name="Su J."/>
        </authorList>
    </citation>
    <scope>NUCLEOTIDE SEQUENCE [LARGE SCALE GENOMIC DNA]</scope>
    <source>
        <strain evidence="3 4">CPCC 100088</strain>
    </source>
</reference>
<dbReference type="Gene3D" id="1.50.10.10">
    <property type="match status" value="1"/>
</dbReference>
<dbReference type="PANTHER" id="PTHR23403:SF1">
    <property type="entry name" value="TREHALASE"/>
    <property type="match status" value="1"/>
</dbReference>
<dbReference type="InterPro" id="IPR012341">
    <property type="entry name" value="6hp_glycosidase-like_sf"/>
</dbReference>
<dbReference type="GO" id="GO:0016798">
    <property type="term" value="F:hydrolase activity, acting on glycosyl bonds"/>
    <property type="evidence" value="ECO:0007669"/>
    <property type="project" value="UniProtKB-KW"/>
</dbReference>
<dbReference type="Pfam" id="PF01204">
    <property type="entry name" value="Trehalase"/>
    <property type="match status" value="1"/>
</dbReference>
<accession>A0ABV1SE50</accession>
<evidence type="ECO:0000256" key="2">
    <source>
        <dbReference type="ARBA" id="ARBA00023295"/>
    </source>
</evidence>
<dbReference type="RefSeq" id="WP_350935399.1">
    <property type="nucleotide sequence ID" value="NZ_JAYWLC010000003.1"/>
</dbReference>
<evidence type="ECO:0000313" key="3">
    <source>
        <dbReference type="EMBL" id="MER5171193.1"/>
    </source>
</evidence>